<proteinExistence type="predicted"/>
<dbReference type="GO" id="GO:0060236">
    <property type="term" value="P:regulation of mitotic spindle organization"/>
    <property type="evidence" value="ECO:0000318"/>
    <property type="project" value="GO_Central"/>
</dbReference>
<dbReference type="PANTHER" id="PTHR24160:SF1">
    <property type="entry name" value="ANKYRIN REPEAT DOMAIN-CONTAINING PROTEIN 53"/>
    <property type="match status" value="1"/>
</dbReference>
<dbReference type="AlphaFoldDB" id="H9G8R6"/>
<dbReference type="GO" id="GO:0031116">
    <property type="term" value="P:positive regulation of microtubule polymerization"/>
    <property type="evidence" value="ECO:0000318"/>
    <property type="project" value="GO_Central"/>
</dbReference>
<feature type="compositionally biased region" description="Polar residues" evidence="1">
    <location>
        <begin position="328"/>
        <end position="338"/>
    </location>
</feature>
<evidence type="ECO:0000256" key="1">
    <source>
        <dbReference type="SAM" id="MobiDB-lite"/>
    </source>
</evidence>
<dbReference type="Gene3D" id="1.25.40.20">
    <property type="entry name" value="Ankyrin repeat-containing domain"/>
    <property type="match status" value="1"/>
</dbReference>
<dbReference type="SUPFAM" id="SSF48403">
    <property type="entry name" value="Ankyrin repeat"/>
    <property type="match status" value="1"/>
</dbReference>
<accession>H9G8R6</accession>
<dbReference type="Bgee" id="ENSACAG00000004303">
    <property type="expression patterns" value="Expressed in kidney and 4 other cell types or tissues"/>
</dbReference>
<dbReference type="eggNOG" id="KOG4177">
    <property type="taxonomic scope" value="Eukaryota"/>
</dbReference>
<protein>
    <submittedName>
        <fullName evidence="2">Uncharacterized protein</fullName>
    </submittedName>
</protein>
<dbReference type="GO" id="GO:1902412">
    <property type="term" value="P:regulation of mitotic cytokinesis"/>
    <property type="evidence" value="ECO:0000318"/>
    <property type="project" value="GO_Central"/>
</dbReference>
<dbReference type="GeneTree" id="ENSGT00390000005650"/>
<evidence type="ECO:0000313" key="3">
    <source>
        <dbReference type="Proteomes" id="UP000001646"/>
    </source>
</evidence>
<keyword evidence="3" id="KW-1185">Reference proteome</keyword>
<organism evidence="2 3">
    <name type="scientific">Anolis carolinensis</name>
    <name type="common">Green anole</name>
    <name type="synonym">American chameleon</name>
    <dbReference type="NCBI Taxonomy" id="28377"/>
    <lineage>
        <taxon>Eukaryota</taxon>
        <taxon>Metazoa</taxon>
        <taxon>Chordata</taxon>
        <taxon>Craniata</taxon>
        <taxon>Vertebrata</taxon>
        <taxon>Euteleostomi</taxon>
        <taxon>Lepidosauria</taxon>
        <taxon>Squamata</taxon>
        <taxon>Bifurcata</taxon>
        <taxon>Unidentata</taxon>
        <taxon>Episquamata</taxon>
        <taxon>Toxicofera</taxon>
        <taxon>Iguania</taxon>
        <taxon>Dactyloidae</taxon>
        <taxon>Anolis</taxon>
    </lineage>
</organism>
<feature type="compositionally biased region" description="Low complexity" evidence="1">
    <location>
        <begin position="482"/>
        <end position="508"/>
    </location>
</feature>
<feature type="region of interest" description="Disordered" evidence="1">
    <location>
        <begin position="296"/>
        <end position="338"/>
    </location>
</feature>
<dbReference type="InterPro" id="IPR036770">
    <property type="entry name" value="Ankyrin_rpt-contain_sf"/>
</dbReference>
<dbReference type="GO" id="GO:0000922">
    <property type="term" value="C:spindle pole"/>
    <property type="evidence" value="ECO:0000318"/>
    <property type="project" value="GO_Central"/>
</dbReference>
<dbReference type="InParanoid" id="H9G8R6"/>
<sequence length="508" mass="55445">MDEAGVSVPPFFVCLAAHTGSARDARGSCCVPCQLSACTHWSSRTREGQSRSLLAQALPCCVANTLLQPNTEGFCSSFPALIPSNVIVCNAAQTSLCFSGSRTEAEVRQVENGGHLLSLIPPPRSSQGFSALHTSALRGRLDCIQVMVEKYSVDVNLPSATGWCPIHLVLSKENGPRALECLTFLLTARCGVGRLYFVSEGEFLVAHKTTNPCRSLENAMWKVEKDKVAKEMCKLDRIKMHSLDALLSPRLFPLQTEVDVSNAVAFDSWLAKKRLRPPSNRILSYLERKRPSASLRKLSKGTVSPRPSVALPVPKEEAPSQERGLQPWNPSTSLSSRPATRISRPTIVRLGVEPEEAAAPDFSSFLFLVRNAFGGPKIHMGRAGTVPYVPDLPFEELKRGLLPQRWAPRPRLHLPRDLRPMDIQVQKHKRPPEPQHRWTDQLALSLRQTLDAGSARTLRAHHGLFATGGPSPPRRGSGQGKGAATSSSSSSSSSYSASLLSKTSICQE</sequence>
<evidence type="ECO:0000313" key="2">
    <source>
        <dbReference type="Ensembl" id="ENSACAP00000004168.3"/>
    </source>
</evidence>
<dbReference type="PANTHER" id="PTHR24160">
    <property type="entry name" value="ANKYRIN REPEAT DOMAIN-CONTAINING PROTEIN 53"/>
    <property type="match status" value="1"/>
</dbReference>
<reference evidence="2" key="1">
    <citation type="submission" date="2009-12" db="EMBL/GenBank/DDBJ databases">
        <title>The Genome Sequence of Anolis carolinensis (Green Anole Lizard).</title>
        <authorList>
            <consortium name="The Genome Sequencing Platform"/>
            <person name="Di Palma F."/>
            <person name="Alfoldi J."/>
            <person name="Heiman D."/>
            <person name="Young S."/>
            <person name="Grabherr M."/>
            <person name="Johnson J."/>
            <person name="Lander E.S."/>
            <person name="Lindblad-Toh K."/>
        </authorList>
    </citation>
    <scope>NUCLEOTIDE SEQUENCE [LARGE SCALE GENOMIC DNA]</scope>
    <source>
        <strain evidence="2">JBL SC #1</strain>
    </source>
</reference>
<name>H9G8R6_ANOCA</name>
<reference evidence="2" key="3">
    <citation type="submission" date="2025-09" db="UniProtKB">
        <authorList>
            <consortium name="Ensembl"/>
        </authorList>
    </citation>
    <scope>IDENTIFICATION</scope>
</reference>
<dbReference type="Proteomes" id="UP000001646">
    <property type="component" value="Unplaced"/>
</dbReference>
<dbReference type="HOGENOM" id="CLU_038440_0_0_1"/>
<dbReference type="GO" id="GO:0007080">
    <property type="term" value="P:mitotic metaphase chromosome alignment"/>
    <property type="evidence" value="ECO:0000318"/>
    <property type="project" value="GO_Central"/>
</dbReference>
<dbReference type="InterPro" id="IPR042335">
    <property type="entry name" value="ANKRD53"/>
</dbReference>
<reference evidence="2" key="2">
    <citation type="submission" date="2025-08" db="UniProtKB">
        <authorList>
            <consortium name="Ensembl"/>
        </authorList>
    </citation>
    <scope>IDENTIFICATION</scope>
</reference>
<feature type="region of interest" description="Disordered" evidence="1">
    <location>
        <begin position="463"/>
        <end position="508"/>
    </location>
</feature>
<dbReference type="Ensembl" id="ENSACAT00000004267.3">
    <property type="protein sequence ID" value="ENSACAP00000004168.3"/>
    <property type="gene ID" value="ENSACAG00000004303.3"/>
</dbReference>